<dbReference type="SUPFAM" id="SSF161098">
    <property type="entry name" value="MetI-like"/>
    <property type="match status" value="1"/>
</dbReference>
<evidence type="ECO:0000313" key="11">
    <source>
        <dbReference type="Proteomes" id="UP000249432"/>
    </source>
</evidence>
<dbReference type="Gene3D" id="1.10.3720.10">
    <property type="entry name" value="MetI-like"/>
    <property type="match status" value="1"/>
</dbReference>
<name>A0A2W5V7W4_9CORY</name>
<feature type="transmembrane region" description="Helical" evidence="7">
    <location>
        <begin position="257"/>
        <end position="278"/>
    </location>
</feature>
<keyword evidence="6 7" id="KW-0472">Membrane</keyword>
<keyword evidence="3" id="KW-1003">Cell membrane</keyword>
<evidence type="ECO:0000256" key="1">
    <source>
        <dbReference type="ARBA" id="ARBA00004651"/>
    </source>
</evidence>
<dbReference type="Proteomes" id="UP000249432">
    <property type="component" value="Unassembled WGS sequence"/>
</dbReference>
<evidence type="ECO:0000256" key="4">
    <source>
        <dbReference type="ARBA" id="ARBA00022692"/>
    </source>
</evidence>
<evidence type="ECO:0000259" key="9">
    <source>
        <dbReference type="PROSITE" id="PS50928"/>
    </source>
</evidence>
<dbReference type="InterPro" id="IPR000515">
    <property type="entry name" value="MetI-like"/>
</dbReference>
<dbReference type="GO" id="GO:0005886">
    <property type="term" value="C:plasma membrane"/>
    <property type="evidence" value="ECO:0007669"/>
    <property type="project" value="UniProtKB-SubCell"/>
</dbReference>
<dbReference type="Pfam" id="PF00528">
    <property type="entry name" value="BPD_transp_1"/>
    <property type="match status" value="1"/>
</dbReference>
<accession>A0A2W5V7W4</accession>
<reference evidence="10 11" key="1">
    <citation type="submission" date="2017-08" db="EMBL/GenBank/DDBJ databases">
        <title>Infants hospitalized years apart are colonized by the same room-sourced microbial strains.</title>
        <authorList>
            <person name="Brooks B."/>
            <person name="Olm M.R."/>
            <person name="Firek B.A."/>
            <person name="Baker R."/>
            <person name="Thomas B.C."/>
            <person name="Morowitz M.J."/>
            <person name="Banfield J.F."/>
        </authorList>
    </citation>
    <scope>NUCLEOTIDE SEQUENCE [LARGE SCALE GENOMIC DNA]</scope>
    <source>
        <strain evidence="10">S2_003_000_R1_3</strain>
    </source>
</reference>
<dbReference type="PANTHER" id="PTHR43744">
    <property type="entry name" value="ABC TRANSPORTER PERMEASE PROTEIN MG189-RELATED-RELATED"/>
    <property type="match status" value="1"/>
</dbReference>
<gene>
    <name evidence="10" type="ORF">DI525_02680</name>
</gene>
<evidence type="ECO:0000256" key="2">
    <source>
        <dbReference type="ARBA" id="ARBA00022448"/>
    </source>
</evidence>
<dbReference type="GO" id="GO:0055085">
    <property type="term" value="P:transmembrane transport"/>
    <property type="evidence" value="ECO:0007669"/>
    <property type="project" value="InterPro"/>
</dbReference>
<keyword evidence="4 7" id="KW-0812">Transmembrane</keyword>
<dbReference type="AlphaFoldDB" id="A0A2W5V7W4"/>
<feature type="transmembrane region" description="Helical" evidence="7">
    <location>
        <begin position="27"/>
        <end position="46"/>
    </location>
</feature>
<dbReference type="CDD" id="cd06261">
    <property type="entry name" value="TM_PBP2"/>
    <property type="match status" value="1"/>
</dbReference>
<organism evidence="10 11">
    <name type="scientific">Corynebacterium kroppenstedtii</name>
    <dbReference type="NCBI Taxonomy" id="161879"/>
    <lineage>
        <taxon>Bacteria</taxon>
        <taxon>Bacillati</taxon>
        <taxon>Actinomycetota</taxon>
        <taxon>Actinomycetes</taxon>
        <taxon>Mycobacteriales</taxon>
        <taxon>Corynebacteriaceae</taxon>
        <taxon>Corynebacterium</taxon>
    </lineage>
</organism>
<feature type="transmembrane region" description="Helical" evidence="7">
    <location>
        <begin position="92"/>
        <end position="116"/>
    </location>
</feature>
<evidence type="ECO:0000313" key="10">
    <source>
        <dbReference type="EMBL" id="PZR06211.1"/>
    </source>
</evidence>
<keyword evidence="2 7" id="KW-0813">Transport</keyword>
<proteinExistence type="inferred from homology"/>
<feature type="region of interest" description="Disordered" evidence="8">
    <location>
        <begin position="1"/>
        <end position="21"/>
    </location>
</feature>
<protein>
    <submittedName>
        <fullName evidence="10">Glycerol-3-phosphate ABC transporter permease</fullName>
    </submittedName>
</protein>
<comment type="caution">
    <text evidence="10">The sequence shown here is derived from an EMBL/GenBank/DDBJ whole genome shotgun (WGS) entry which is preliminary data.</text>
</comment>
<evidence type="ECO:0000256" key="3">
    <source>
        <dbReference type="ARBA" id="ARBA00022475"/>
    </source>
</evidence>
<evidence type="ECO:0000256" key="8">
    <source>
        <dbReference type="SAM" id="MobiDB-lite"/>
    </source>
</evidence>
<feature type="transmembrane region" description="Helical" evidence="7">
    <location>
        <begin position="198"/>
        <end position="220"/>
    </location>
</feature>
<comment type="subcellular location">
    <subcellularLocation>
        <location evidence="1 7">Cell membrane</location>
        <topology evidence="1 7">Multi-pass membrane protein</topology>
    </subcellularLocation>
</comment>
<dbReference type="InterPro" id="IPR035906">
    <property type="entry name" value="MetI-like_sf"/>
</dbReference>
<dbReference type="PROSITE" id="PS50928">
    <property type="entry name" value="ABC_TM1"/>
    <property type="match status" value="1"/>
</dbReference>
<dbReference type="EMBL" id="QFRA01000003">
    <property type="protein sequence ID" value="PZR06211.1"/>
    <property type="molecule type" value="Genomic_DNA"/>
</dbReference>
<sequence length="293" mass="32359">MTVKESHTSGHNKSHHKTGRGDMGKKVVGYAGMIFILLLIGLPLYWTLSGSLKTHPEIYTNPVTWYPHQTHPQNYGEATQRVPFWHYLRNSLIITVILCTVKITLGVLSAYALAILRFPGRNLIFIIIISALMVPSEITVISNYALVAGLGWRNTFQGIIIPLAGIAFGTFLMRNHFMSLPKELIEAARMDGAGPTQLLFRVLLPVSGPTLVAFAMITVVNEWNQYLWPYVMADTDKVAPLPVGLALLQNSDGVTNWGPVMAATLLTMVPILLLFIFLQKYMIKGLTTGAVKG</sequence>
<evidence type="ECO:0000256" key="6">
    <source>
        <dbReference type="ARBA" id="ARBA00023136"/>
    </source>
</evidence>
<feature type="transmembrane region" description="Helical" evidence="7">
    <location>
        <begin position="159"/>
        <end position="177"/>
    </location>
</feature>
<evidence type="ECO:0000256" key="5">
    <source>
        <dbReference type="ARBA" id="ARBA00022989"/>
    </source>
</evidence>
<comment type="similarity">
    <text evidence="7">Belongs to the binding-protein-dependent transport system permease family.</text>
</comment>
<evidence type="ECO:0000256" key="7">
    <source>
        <dbReference type="RuleBase" id="RU363032"/>
    </source>
</evidence>
<keyword evidence="5 7" id="KW-1133">Transmembrane helix</keyword>
<dbReference type="PANTHER" id="PTHR43744:SF13">
    <property type="entry name" value="SN-GLYCEROL-3-PHOSPHATE TRANSPORT INTEGRAL MEMBRANE PROTEIN ABC TRANSPORTER UGPE-RELATED"/>
    <property type="match status" value="1"/>
</dbReference>
<feature type="transmembrane region" description="Helical" evidence="7">
    <location>
        <begin position="123"/>
        <end position="147"/>
    </location>
</feature>
<feature type="domain" description="ABC transmembrane type-1" evidence="9">
    <location>
        <begin position="88"/>
        <end position="278"/>
    </location>
</feature>